<evidence type="ECO:0000313" key="3">
    <source>
        <dbReference type="Proteomes" id="UP000310016"/>
    </source>
</evidence>
<reference evidence="2 3" key="1">
    <citation type="submission" date="2019-04" db="EMBL/GenBank/DDBJ databases">
        <title>Chitiniphilus eburnea sp. nov., a novel chitinolytic bacterium isolated from aquaculture sludge.</title>
        <authorList>
            <person name="Sheng M."/>
        </authorList>
    </citation>
    <scope>NUCLEOTIDE SEQUENCE [LARGE SCALE GENOMIC DNA]</scope>
    <source>
        <strain evidence="2 3">HX-2-15</strain>
    </source>
</reference>
<dbReference type="OrthoDB" id="9800438at2"/>
<dbReference type="PROSITE" id="PS51819">
    <property type="entry name" value="VOC"/>
    <property type="match status" value="1"/>
</dbReference>
<feature type="domain" description="VOC" evidence="1">
    <location>
        <begin position="1"/>
        <end position="125"/>
    </location>
</feature>
<dbReference type="CDD" id="cd07262">
    <property type="entry name" value="VOC_like"/>
    <property type="match status" value="1"/>
</dbReference>
<dbReference type="SUPFAM" id="SSF54593">
    <property type="entry name" value="Glyoxalase/Bleomycin resistance protein/Dihydroxybiphenyl dioxygenase"/>
    <property type="match status" value="1"/>
</dbReference>
<dbReference type="Proteomes" id="UP000310016">
    <property type="component" value="Unassembled WGS sequence"/>
</dbReference>
<dbReference type="Gene3D" id="3.10.180.10">
    <property type="entry name" value="2,3-Dihydroxybiphenyl 1,2-Dioxygenase, domain 1"/>
    <property type="match status" value="1"/>
</dbReference>
<dbReference type="InterPro" id="IPR037523">
    <property type="entry name" value="VOC_core"/>
</dbReference>
<dbReference type="InterPro" id="IPR004360">
    <property type="entry name" value="Glyas_Fos-R_dOase_dom"/>
</dbReference>
<dbReference type="InterPro" id="IPR029068">
    <property type="entry name" value="Glyas_Bleomycin-R_OHBP_Dase"/>
</dbReference>
<accession>A0A4U0Q2D8</accession>
<dbReference type="AlphaFoldDB" id="A0A4U0Q2D8"/>
<dbReference type="PANTHER" id="PTHR35006">
    <property type="entry name" value="GLYOXALASE FAMILY PROTEIN (AFU_ORTHOLOGUE AFUA_5G14830)"/>
    <property type="match status" value="1"/>
</dbReference>
<dbReference type="Pfam" id="PF00903">
    <property type="entry name" value="Glyoxalase"/>
    <property type="match status" value="1"/>
</dbReference>
<dbReference type="EMBL" id="SUMF01000006">
    <property type="protein sequence ID" value="TJZ74192.1"/>
    <property type="molecule type" value="Genomic_DNA"/>
</dbReference>
<dbReference type="PANTHER" id="PTHR35006:SF2">
    <property type="entry name" value="GLYOXALASE FAMILY PROTEIN (AFU_ORTHOLOGUE AFUA_5G14830)"/>
    <property type="match status" value="1"/>
</dbReference>
<comment type="caution">
    <text evidence="2">The sequence shown here is derived from an EMBL/GenBank/DDBJ whole genome shotgun (WGS) entry which is preliminary data.</text>
</comment>
<evidence type="ECO:0000313" key="2">
    <source>
        <dbReference type="EMBL" id="TJZ74192.1"/>
    </source>
</evidence>
<proteinExistence type="predicted"/>
<gene>
    <name evidence="2" type="ORF">FAZ21_07835</name>
</gene>
<sequence length="138" mass="14593">MIDHTGINVSNLLQSRQFYQTVLATLGYTIRLDFGVAVGFGDGDAEAGDDPGGDFWISQGEPHTPRSHIAFRATSVEQVAAFHAAALAAGARDNGAPGPRPHYHAGYYAAFVFDPDGYNIEAVFHGRTAPGLEATATS</sequence>
<dbReference type="RefSeq" id="WP_136772716.1">
    <property type="nucleotide sequence ID" value="NZ_CP156074.1"/>
</dbReference>
<evidence type="ECO:0000259" key="1">
    <source>
        <dbReference type="PROSITE" id="PS51819"/>
    </source>
</evidence>
<name>A0A4U0Q2D8_9NEIS</name>
<keyword evidence="3" id="KW-1185">Reference proteome</keyword>
<organism evidence="2 3">
    <name type="scientific">Chitiniphilus eburneus</name>
    <dbReference type="NCBI Taxonomy" id="2571148"/>
    <lineage>
        <taxon>Bacteria</taxon>
        <taxon>Pseudomonadati</taxon>
        <taxon>Pseudomonadota</taxon>
        <taxon>Betaproteobacteria</taxon>
        <taxon>Neisseriales</taxon>
        <taxon>Chitinibacteraceae</taxon>
        <taxon>Chitiniphilus</taxon>
    </lineage>
</organism>
<protein>
    <submittedName>
        <fullName evidence="2">VOC family protein</fullName>
    </submittedName>
</protein>